<dbReference type="Pfam" id="PF00034">
    <property type="entry name" value="Cytochrom_C"/>
    <property type="match status" value="1"/>
</dbReference>
<dbReference type="GO" id="GO:0046872">
    <property type="term" value="F:metal ion binding"/>
    <property type="evidence" value="ECO:0007669"/>
    <property type="project" value="UniProtKB-KW"/>
</dbReference>
<keyword evidence="2 4" id="KW-0479">Metal-binding</keyword>
<dbReference type="GO" id="GO:0009055">
    <property type="term" value="F:electron transfer activity"/>
    <property type="evidence" value="ECO:0007669"/>
    <property type="project" value="InterPro"/>
</dbReference>
<organism evidence="6 7">
    <name type="scientific">Actibacterium atlanticum</name>
    <dbReference type="NCBI Taxonomy" id="1461693"/>
    <lineage>
        <taxon>Bacteria</taxon>
        <taxon>Pseudomonadati</taxon>
        <taxon>Pseudomonadota</taxon>
        <taxon>Alphaproteobacteria</taxon>
        <taxon>Rhodobacterales</taxon>
        <taxon>Roseobacteraceae</taxon>
        <taxon>Actibacterium</taxon>
    </lineage>
</organism>
<comment type="caution">
    <text evidence="6">The sequence shown here is derived from an EMBL/GenBank/DDBJ whole genome shotgun (WGS) entry which is preliminary data.</text>
</comment>
<sequence>MQRNTILAVLAMAVLGGGVWVLTQPSGPQATDGMVQVMVPTLSAEAQGGAQLFEANCSQCHGRNGAGQDGSGPPLIHKIYEPSHHGDISFLRAVQFGVRAHHWTFGDMAPVDGVSTRQAGQIITYIREVQRANGIE</sequence>
<reference evidence="6 7" key="1">
    <citation type="submission" date="2013-04" db="EMBL/GenBank/DDBJ databases">
        <title>Shimia sp. 22II-S11-Z10 Genome Sequencing.</title>
        <authorList>
            <person name="Lai Q."/>
            <person name="Li G."/>
            <person name="Shao Z."/>
        </authorList>
    </citation>
    <scope>NUCLEOTIDE SEQUENCE [LARGE SCALE GENOMIC DNA]</scope>
    <source>
        <strain evidence="7">22II-S11-Z10</strain>
    </source>
</reference>
<dbReference type="Gene3D" id="1.10.760.10">
    <property type="entry name" value="Cytochrome c-like domain"/>
    <property type="match status" value="1"/>
</dbReference>
<dbReference type="GO" id="GO:0020037">
    <property type="term" value="F:heme binding"/>
    <property type="evidence" value="ECO:0007669"/>
    <property type="project" value="InterPro"/>
</dbReference>
<keyword evidence="3 4" id="KW-0408">Iron</keyword>
<feature type="domain" description="Cytochrome c" evidence="5">
    <location>
        <begin position="44"/>
        <end position="130"/>
    </location>
</feature>
<dbReference type="EMBL" id="AQQY01000001">
    <property type="protein sequence ID" value="KCV83138.1"/>
    <property type="molecule type" value="Genomic_DNA"/>
</dbReference>
<accession>A0A058ZNJ8</accession>
<dbReference type="PATRIC" id="fig|1461693.3.peg.45"/>
<evidence type="ECO:0000256" key="1">
    <source>
        <dbReference type="ARBA" id="ARBA00022617"/>
    </source>
</evidence>
<evidence type="ECO:0000256" key="4">
    <source>
        <dbReference type="PROSITE-ProRule" id="PRU00433"/>
    </source>
</evidence>
<dbReference type="Proteomes" id="UP000024836">
    <property type="component" value="Unassembled WGS sequence"/>
</dbReference>
<name>A0A058ZNJ8_9RHOB</name>
<dbReference type="OrthoDB" id="7854060at2"/>
<evidence type="ECO:0000259" key="5">
    <source>
        <dbReference type="PROSITE" id="PS51007"/>
    </source>
</evidence>
<dbReference type="InterPro" id="IPR009056">
    <property type="entry name" value="Cyt_c-like_dom"/>
</dbReference>
<evidence type="ECO:0000256" key="3">
    <source>
        <dbReference type="ARBA" id="ARBA00023004"/>
    </source>
</evidence>
<dbReference type="STRING" id="1461693.ATO10_00215"/>
<keyword evidence="1 4" id="KW-0349">Heme</keyword>
<evidence type="ECO:0000313" key="6">
    <source>
        <dbReference type="EMBL" id="KCV83138.1"/>
    </source>
</evidence>
<keyword evidence="7" id="KW-1185">Reference proteome</keyword>
<dbReference type="RefSeq" id="WP_035246597.1">
    <property type="nucleotide sequence ID" value="NZ_AQQY01000001.1"/>
</dbReference>
<dbReference type="PROSITE" id="PS51007">
    <property type="entry name" value="CYTC"/>
    <property type="match status" value="1"/>
</dbReference>
<proteinExistence type="predicted"/>
<evidence type="ECO:0000256" key="2">
    <source>
        <dbReference type="ARBA" id="ARBA00022723"/>
    </source>
</evidence>
<protein>
    <submittedName>
        <fullName evidence="6">Cytochrome c class I</fullName>
    </submittedName>
</protein>
<gene>
    <name evidence="6" type="ORF">ATO10_00215</name>
</gene>
<dbReference type="AlphaFoldDB" id="A0A058ZNJ8"/>
<dbReference type="eggNOG" id="COG2010">
    <property type="taxonomic scope" value="Bacteria"/>
</dbReference>
<evidence type="ECO:0000313" key="7">
    <source>
        <dbReference type="Proteomes" id="UP000024836"/>
    </source>
</evidence>
<dbReference type="SUPFAM" id="SSF46626">
    <property type="entry name" value="Cytochrome c"/>
    <property type="match status" value="1"/>
</dbReference>
<dbReference type="InterPro" id="IPR036909">
    <property type="entry name" value="Cyt_c-like_dom_sf"/>
</dbReference>